<comment type="caution">
    <text evidence="4">The sequence shown here is derived from an EMBL/GenBank/DDBJ whole genome shotgun (WGS) entry which is preliminary data.</text>
</comment>
<evidence type="ECO:0000256" key="1">
    <source>
        <dbReference type="ARBA" id="ARBA00007274"/>
    </source>
</evidence>
<dbReference type="InterPro" id="IPR051159">
    <property type="entry name" value="Hexapeptide_acetyltransf"/>
</dbReference>
<dbReference type="InterPro" id="IPR011004">
    <property type="entry name" value="Trimer_LpxA-like_sf"/>
</dbReference>
<reference evidence="4 5" key="1">
    <citation type="submission" date="2017-12" db="EMBL/GenBank/DDBJ databases">
        <title>Pharmacopeia of the Arctic Ocean.</title>
        <authorList>
            <person name="Collins E."/>
            <person name="Ducluzeau A.-L."/>
        </authorList>
    </citation>
    <scope>NUCLEOTIDE SEQUENCE [LARGE SCALE GENOMIC DNA]</scope>
    <source>
        <strain evidence="4 5">DSM 23325</strain>
    </source>
</reference>
<dbReference type="Pfam" id="PF00132">
    <property type="entry name" value="Hexapep"/>
    <property type="match status" value="1"/>
</dbReference>
<evidence type="ECO:0000256" key="3">
    <source>
        <dbReference type="SAM" id="MobiDB-lite"/>
    </source>
</evidence>
<feature type="region of interest" description="Disordered" evidence="3">
    <location>
        <begin position="1"/>
        <end position="21"/>
    </location>
</feature>
<dbReference type="PANTHER" id="PTHR23416">
    <property type="entry name" value="SIALIC ACID SYNTHASE-RELATED"/>
    <property type="match status" value="1"/>
</dbReference>
<evidence type="ECO:0000313" key="4">
    <source>
        <dbReference type="EMBL" id="PKH37662.1"/>
    </source>
</evidence>
<gene>
    <name evidence="4" type="ORF">CXG46_19750</name>
</gene>
<protein>
    <submittedName>
        <fullName evidence="4">Acyltransferase</fullName>
    </submittedName>
</protein>
<evidence type="ECO:0000256" key="2">
    <source>
        <dbReference type="ARBA" id="ARBA00022679"/>
    </source>
</evidence>
<keyword evidence="2" id="KW-0808">Transferase</keyword>
<comment type="similarity">
    <text evidence="1">Belongs to the transferase hexapeptide repeat family.</text>
</comment>
<evidence type="ECO:0000313" key="5">
    <source>
        <dbReference type="Proteomes" id="UP000233565"/>
    </source>
</evidence>
<sequence>MVRSSPHRAPSREECRGPRRQLRPLRNESRGLVKERHELPRRLWNNGRWDLISTVVASRLVPAQLRRAVLRVFCDHIGAARILGGLSINNRHLVVGDNVFINEDVMIDCNVPVVIEDGVAVGPRCSFITSGHLVGPPEMRRRSISYGEIHVGRGSWLATGVTVLPGVTIGPGCIVAAGAVVHSDCEPDGLYAGVPARRIKDLPTGPRSADQAGTYGQ</sequence>
<dbReference type="EMBL" id="PJBV01000035">
    <property type="protein sequence ID" value="PKH37662.1"/>
    <property type="molecule type" value="Genomic_DNA"/>
</dbReference>
<dbReference type="InterPro" id="IPR001451">
    <property type="entry name" value="Hexapep"/>
</dbReference>
<dbReference type="GO" id="GO:0016746">
    <property type="term" value="F:acyltransferase activity"/>
    <property type="evidence" value="ECO:0007669"/>
    <property type="project" value="UniProtKB-KW"/>
</dbReference>
<dbReference type="CDD" id="cd04647">
    <property type="entry name" value="LbH_MAT_like"/>
    <property type="match status" value="1"/>
</dbReference>
<dbReference type="Proteomes" id="UP000233565">
    <property type="component" value="Unassembled WGS sequence"/>
</dbReference>
<dbReference type="PANTHER" id="PTHR23416:SF23">
    <property type="entry name" value="ACETYLTRANSFERASE C18B11.09C-RELATED"/>
    <property type="match status" value="1"/>
</dbReference>
<name>A0ABX4QSS4_9ACTN</name>
<organism evidence="4 5">
    <name type="scientific">Nocardioides alpinus</name>
    <dbReference type="NCBI Taxonomy" id="748909"/>
    <lineage>
        <taxon>Bacteria</taxon>
        <taxon>Bacillati</taxon>
        <taxon>Actinomycetota</taxon>
        <taxon>Actinomycetes</taxon>
        <taxon>Propionibacteriales</taxon>
        <taxon>Nocardioidaceae</taxon>
        <taxon>Nocardioides</taxon>
    </lineage>
</organism>
<keyword evidence="5" id="KW-1185">Reference proteome</keyword>
<keyword evidence="4" id="KW-0012">Acyltransferase</keyword>
<accession>A0ABX4QSS4</accession>
<dbReference type="Gene3D" id="2.160.10.10">
    <property type="entry name" value="Hexapeptide repeat proteins"/>
    <property type="match status" value="1"/>
</dbReference>
<proteinExistence type="inferred from homology"/>
<dbReference type="SUPFAM" id="SSF51161">
    <property type="entry name" value="Trimeric LpxA-like enzymes"/>
    <property type="match status" value="1"/>
</dbReference>